<dbReference type="SUPFAM" id="SSF81891">
    <property type="entry name" value="Poly A polymerase C-terminal region-like"/>
    <property type="match status" value="1"/>
</dbReference>
<comment type="similarity">
    <text evidence="7">Belongs to the tRNA nucleotidyltransferase/poly(A) polymerase family.</text>
</comment>
<dbReference type="InterPro" id="IPR002646">
    <property type="entry name" value="PolA_pol_head_dom"/>
</dbReference>
<comment type="cofactor">
    <cofactor evidence="1">
        <name>Mg(2+)</name>
        <dbReference type="ChEBI" id="CHEBI:18420"/>
    </cofactor>
</comment>
<name>A0ABW1L222_9PROT</name>
<evidence type="ECO:0000256" key="6">
    <source>
        <dbReference type="ARBA" id="ARBA00022842"/>
    </source>
</evidence>
<gene>
    <name evidence="9" type="ORF">ACFMB1_12575</name>
</gene>
<keyword evidence="3" id="KW-0819">tRNA processing</keyword>
<dbReference type="Pfam" id="PF01743">
    <property type="entry name" value="PolyA_pol"/>
    <property type="match status" value="1"/>
</dbReference>
<dbReference type="PANTHER" id="PTHR46173:SF1">
    <property type="entry name" value="CCA TRNA NUCLEOTIDYLTRANSFERASE 1, MITOCHONDRIAL"/>
    <property type="match status" value="1"/>
</dbReference>
<accession>A0ABW1L222</accession>
<reference evidence="9 10" key="1">
    <citation type="submission" date="2024-09" db="EMBL/GenBank/DDBJ databases">
        <authorList>
            <person name="Zhang Z.-H."/>
        </authorList>
    </citation>
    <scope>NUCLEOTIDE SEQUENCE [LARGE SCALE GENOMIC DNA]</scope>
    <source>
        <strain evidence="9 10">HHTR114</strain>
    </source>
</reference>
<dbReference type="CDD" id="cd05398">
    <property type="entry name" value="NT_ClassII-CCAase"/>
    <property type="match status" value="1"/>
</dbReference>
<dbReference type="EMBL" id="JBHPON010000002">
    <property type="protein sequence ID" value="MFC6036382.1"/>
    <property type="molecule type" value="Genomic_DNA"/>
</dbReference>
<dbReference type="InterPro" id="IPR043519">
    <property type="entry name" value="NT_sf"/>
</dbReference>
<keyword evidence="10" id="KW-1185">Reference proteome</keyword>
<evidence type="ECO:0000256" key="4">
    <source>
        <dbReference type="ARBA" id="ARBA00022695"/>
    </source>
</evidence>
<keyword evidence="2 7" id="KW-0808">Transferase</keyword>
<sequence>MSAAGHESLRPLTRDERAGFSWLEAGHLNRVIAALEAAEPDSARYVGGCVRDSLLGFTPKDFDVATVLTPDAATAALKAAGLGVAPTGVDHGTVTAIADHKGVEVTTLRADVSTDGRRATVAFTRDWATDAGRRDFTVNAIYLTPDGRLYDPVGGVADAAKKCVRFIGDPQARIREDYLRILRFFRFSARFCERFDEAGLAACAALKDGIGQLSAERIGAELTGILSLPRAGFALAAMEHSGVLAQVWSETPDLAAAAQMKTIEPHAPAPLMLAALYGEAGQGIGSALRLSNAEKAVRSNALKNLDGVAPKMTDHKVCELIYRYGKDGLADAALLAAARGVISAEDHISVKDRIDRFVAPLLTVSGRDVVKANIEPGPAVSKILVETEQRWIEEGFPGEARQREILEGVIKQHKTA</sequence>
<organism evidence="9 10">
    <name type="scientific">Hyphococcus aureus</name>
    <dbReference type="NCBI Taxonomy" id="2666033"/>
    <lineage>
        <taxon>Bacteria</taxon>
        <taxon>Pseudomonadati</taxon>
        <taxon>Pseudomonadota</taxon>
        <taxon>Alphaproteobacteria</taxon>
        <taxon>Parvularculales</taxon>
        <taxon>Parvularculaceae</taxon>
        <taxon>Hyphococcus</taxon>
    </lineage>
</organism>
<keyword evidence="7" id="KW-0694">RNA-binding</keyword>
<dbReference type="PANTHER" id="PTHR46173">
    <property type="entry name" value="CCA TRNA NUCLEOTIDYLTRANSFERASE 1, MITOCHONDRIAL"/>
    <property type="match status" value="1"/>
</dbReference>
<comment type="caution">
    <text evidence="9">The sequence shown here is derived from an EMBL/GenBank/DDBJ whole genome shotgun (WGS) entry which is preliminary data.</text>
</comment>
<protein>
    <submittedName>
        <fullName evidence="9">CCA tRNA nucleotidyltransferase</fullName>
    </submittedName>
</protein>
<evidence type="ECO:0000256" key="3">
    <source>
        <dbReference type="ARBA" id="ARBA00022694"/>
    </source>
</evidence>
<dbReference type="Proteomes" id="UP001596116">
    <property type="component" value="Unassembled WGS sequence"/>
</dbReference>
<evidence type="ECO:0000256" key="7">
    <source>
        <dbReference type="RuleBase" id="RU003953"/>
    </source>
</evidence>
<keyword evidence="4" id="KW-0548">Nucleotidyltransferase</keyword>
<evidence type="ECO:0000256" key="2">
    <source>
        <dbReference type="ARBA" id="ARBA00022679"/>
    </source>
</evidence>
<feature type="domain" description="Poly A polymerase head" evidence="8">
    <location>
        <begin position="44"/>
        <end position="165"/>
    </location>
</feature>
<dbReference type="SUPFAM" id="SSF81301">
    <property type="entry name" value="Nucleotidyltransferase"/>
    <property type="match status" value="1"/>
</dbReference>
<evidence type="ECO:0000313" key="10">
    <source>
        <dbReference type="Proteomes" id="UP001596116"/>
    </source>
</evidence>
<dbReference type="Gene3D" id="3.30.460.10">
    <property type="entry name" value="Beta Polymerase, domain 2"/>
    <property type="match status" value="1"/>
</dbReference>
<dbReference type="RefSeq" id="WP_379882387.1">
    <property type="nucleotide sequence ID" value="NZ_JBHPON010000002.1"/>
</dbReference>
<proteinExistence type="inferred from homology"/>
<keyword evidence="6" id="KW-0460">Magnesium</keyword>
<dbReference type="Gene3D" id="1.10.3090.10">
    <property type="entry name" value="cca-adding enzyme, domain 2"/>
    <property type="match status" value="1"/>
</dbReference>
<evidence type="ECO:0000256" key="1">
    <source>
        <dbReference type="ARBA" id="ARBA00001946"/>
    </source>
</evidence>
<evidence type="ECO:0000256" key="5">
    <source>
        <dbReference type="ARBA" id="ARBA00022723"/>
    </source>
</evidence>
<evidence type="ECO:0000259" key="8">
    <source>
        <dbReference type="Pfam" id="PF01743"/>
    </source>
</evidence>
<keyword evidence="5" id="KW-0479">Metal-binding</keyword>
<evidence type="ECO:0000313" key="9">
    <source>
        <dbReference type="EMBL" id="MFC6036382.1"/>
    </source>
</evidence>
<dbReference type="InterPro" id="IPR050264">
    <property type="entry name" value="Bact_CCA-adding_enz_type3_sf"/>
</dbReference>